<dbReference type="EMBL" id="JAJITD010000022">
    <property type="protein sequence ID" value="MCC8396900.1"/>
    <property type="molecule type" value="Genomic_DNA"/>
</dbReference>
<dbReference type="Pfam" id="PF10908">
    <property type="entry name" value="Tlde1_dom"/>
    <property type="match status" value="1"/>
</dbReference>
<accession>A0ABS8K4K3</accession>
<gene>
    <name evidence="2" type="ORF">LJ656_30445</name>
</gene>
<protein>
    <submittedName>
        <fullName evidence="2">DUF2778 domain-containing protein</fullName>
    </submittedName>
</protein>
<dbReference type="Proteomes" id="UP001431019">
    <property type="component" value="Unassembled WGS sequence"/>
</dbReference>
<keyword evidence="3" id="KW-1185">Reference proteome</keyword>
<evidence type="ECO:0000259" key="1">
    <source>
        <dbReference type="Pfam" id="PF10908"/>
    </source>
</evidence>
<sequence length="165" mass="18343">MPAGCLFLLNRKTTSVLTCRGLGGFEAFSGKATGRNNPDLTYRKNIGALPEGTYYLVDRQSGGRLGFVRDTWNAYGFGSTDHREWFMLWNPATGDKTNIYGIERGNFRLHPAGPQGLSEGCITVKRPYDFQRLAAYIRSHGMKVAVPGTSMKAYGTVIVRRVLDR</sequence>
<evidence type="ECO:0000313" key="3">
    <source>
        <dbReference type="Proteomes" id="UP001431019"/>
    </source>
</evidence>
<comment type="caution">
    <text evidence="2">The sequence shown here is derived from an EMBL/GenBank/DDBJ whole genome shotgun (WGS) entry which is preliminary data.</text>
</comment>
<dbReference type="InterPro" id="IPR021225">
    <property type="entry name" value="Tlde1_dom"/>
</dbReference>
<dbReference type="RefSeq" id="WP_230513181.1">
    <property type="nucleotide sequence ID" value="NZ_JAJITD010000022.1"/>
</dbReference>
<proteinExistence type="predicted"/>
<organism evidence="2 3">
    <name type="scientific">Paraburkholderia sejongensis</name>
    <dbReference type="NCBI Taxonomy" id="2886946"/>
    <lineage>
        <taxon>Bacteria</taxon>
        <taxon>Pseudomonadati</taxon>
        <taxon>Pseudomonadota</taxon>
        <taxon>Betaproteobacteria</taxon>
        <taxon>Burkholderiales</taxon>
        <taxon>Burkholderiaceae</taxon>
        <taxon>Paraburkholderia</taxon>
    </lineage>
</organism>
<reference evidence="2 3" key="1">
    <citation type="submission" date="2021-11" db="EMBL/GenBank/DDBJ databases">
        <authorList>
            <person name="Oh E.-T."/>
            <person name="Kim S.-B."/>
        </authorList>
    </citation>
    <scope>NUCLEOTIDE SEQUENCE [LARGE SCALE GENOMIC DNA]</scope>
    <source>
        <strain evidence="2 3">MMS20-SJTR3</strain>
    </source>
</reference>
<name>A0ABS8K4K3_9BURK</name>
<evidence type="ECO:0000313" key="2">
    <source>
        <dbReference type="EMBL" id="MCC8396900.1"/>
    </source>
</evidence>
<feature type="domain" description="Tlde1" evidence="1">
    <location>
        <begin position="25"/>
        <end position="147"/>
    </location>
</feature>